<keyword evidence="1" id="KW-0472">Membrane</keyword>
<dbReference type="EMBL" id="FZNY01000009">
    <property type="protein sequence ID" value="SNS24428.1"/>
    <property type="molecule type" value="Genomic_DNA"/>
</dbReference>
<feature type="transmembrane region" description="Helical" evidence="1">
    <location>
        <begin position="290"/>
        <end position="312"/>
    </location>
</feature>
<evidence type="ECO:0000313" key="4">
    <source>
        <dbReference type="Proteomes" id="UP000198379"/>
    </source>
</evidence>
<dbReference type="Pfam" id="PF00196">
    <property type="entry name" value="GerE"/>
    <property type="match status" value="1"/>
</dbReference>
<dbReference type="GO" id="GO:0006355">
    <property type="term" value="P:regulation of DNA-templated transcription"/>
    <property type="evidence" value="ECO:0007669"/>
    <property type="project" value="InterPro"/>
</dbReference>
<dbReference type="SMART" id="SM00421">
    <property type="entry name" value="HTH_LUXR"/>
    <property type="match status" value="1"/>
</dbReference>
<dbReference type="RefSeq" id="WP_089373505.1">
    <property type="nucleotide sequence ID" value="NZ_BMEP01000001.1"/>
</dbReference>
<evidence type="ECO:0000259" key="2">
    <source>
        <dbReference type="SMART" id="SM00421"/>
    </source>
</evidence>
<gene>
    <name evidence="3" type="ORF">SAMN06265376_10912</name>
</gene>
<feature type="transmembrane region" description="Helical" evidence="1">
    <location>
        <begin position="239"/>
        <end position="257"/>
    </location>
</feature>
<dbReference type="Proteomes" id="UP000198379">
    <property type="component" value="Unassembled WGS sequence"/>
</dbReference>
<proteinExistence type="predicted"/>
<feature type="transmembrane region" description="Helical" evidence="1">
    <location>
        <begin position="209"/>
        <end position="227"/>
    </location>
</feature>
<dbReference type="InterPro" id="IPR000792">
    <property type="entry name" value="Tscrpt_reg_LuxR_C"/>
</dbReference>
<accession>A0A239CXE3</accession>
<keyword evidence="4" id="KW-1185">Reference proteome</keyword>
<dbReference type="GO" id="GO:0003677">
    <property type="term" value="F:DNA binding"/>
    <property type="evidence" value="ECO:0007669"/>
    <property type="project" value="InterPro"/>
</dbReference>
<dbReference type="Gene3D" id="1.10.10.10">
    <property type="entry name" value="Winged helix-like DNA-binding domain superfamily/Winged helix DNA-binding domain"/>
    <property type="match status" value="1"/>
</dbReference>
<dbReference type="InterPro" id="IPR036388">
    <property type="entry name" value="WH-like_DNA-bd_sf"/>
</dbReference>
<keyword evidence="1" id="KW-1133">Transmembrane helix</keyword>
<keyword evidence="1" id="KW-0812">Transmembrane</keyword>
<dbReference type="InterPro" id="IPR016032">
    <property type="entry name" value="Sig_transdc_resp-reg_C-effctor"/>
</dbReference>
<dbReference type="AlphaFoldDB" id="A0A239CXE3"/>
<feature type="domain" description="HTH luxR-type" evidence="2">
    <location>
        <begin position="389"/>
        <end position="446"/>
    </location>
</feature>
<sequence length="447" mass="50903">MRLIFFIVSIFFVIGGVSQESISYYKATTDHQNTISELKEIEFSPIEDINLGTDNGIYWFKIDAIDLPRSIIELHTSHVKEASLQDANGNKIGLMNATRYPSFFVINKTVQYPLFLKVDFPLEAHFPIEVLDEEAFAKHEKNSFLGIGFFYGTALALLLATLIFLITTKNKQFLFYGILIAAVCISIMTRDNILYFFNAKPSIISSVELFGHFLVGLSATGYVFRYLKIKKNKKSIETIFVILSSISFVSLCIYWISNTHWSFLLTDFTTVLSVLLLWTLTLYNAKNTKYLPIMIAIYTLDIVVLTDAFLLHGLGMSIFNLSSLQLSIISLINFTLIALALIFSFRKLQGKTVIMKHQIKMHLERLSQLNSYKNVQDSNDQYLESLIHQFELENIEIKVLDGISKGMTNERIATKHNLSVEKLKTVTSNLYQKLGIESDQEATTLFS</sequence>
<name>A0A239CXE3_9FLAO</name>
<feature type="transmembrane region" description="Helical" evidence="1">
    <location>
        <begin position="263"/>
        <end position="283"/>
    </location>
</feature>
<evidence type="ECO:0000256" key="1">
    <source>
        <dbReference type="SAM" id="Phobius"/>
    </source>
</evidence>
<dbReference type="SUPFAM" id="SSF46894">
    <property type="entry name" value="C-terminal effector domain of the bipartite response regulators"/>
    <property type="match status" value="1"/>
</dbReference>
<feature type="transmembrane region" description="Helical" evidence="1">
    <location>
        <begin position="173"/>
        <end position="189"/>
    </location>
</feature>
<dbReference type="Pfam" id="PF07695">
    <property type="entry name" value="7TMR-DISM_7TM"/>
    <property type="match status" value="1"/>
</dbReference>
<dbReference type="InterPro" id="IPR011623">
    <property type="entry name" value="7TMR_DISM_rcpt_extracell_dom1"/>
</dbReference>
<feature type="transmembrane region" description="Helical" evidence="1">
    <location>
        <begin position="144"/>
        <end position="166"/>
    </location>
</feature>
<organism evidence="3 4">
    <name type="scientific">Dokdonia pacifica</name>
    <dbReference type="NCBI Taxonomy" id="1627892"/>
    <lineage>
        <taxon>Bacteria</taxon>
        <taxon>Pseudomonadati</taxon>
        <taxon>Bacteroidota</taxon>
        <taxon>Flavobacteriia</taxon>
        <taxon>Flavobacteriales</taxon>
        <taxon>Flavobacteriaceae</taxon>
        <taxon>Dokdonia</taxon>
    </lineage>
</organism>
<reference evidence="3 4" key="1">
    <citation type="submission" date="2017-06" db="EMBL/GenBank/DDBJ databases">
        <authorList>
            <person name="Kim H.J."/>
            <person name="Triplett B.A."/>
        </authorList>
    </citation>
    <scope>NUCLEOTIDE SEQUENCE [LARGE SCALE GENOMIC DNA]</scope>
    <source>
        <strain evidence="3 4">DSM 25597</strain>
    </source>
</reference>
<protein>
    <submittedName>
        <fullName evidence="3">Regulatory protein, luxR family</fullName>
    </submittedName>
</protein>
<dbReference type="OrthoDB" id="9807565at2"/>
<evidence type="ECO:0000313" key="3">
    <source>
        <dbReference type="EMBL" id="SNS24428.1"/>
    </source>
</evidence>
<feature type="transmembrane region" description="Helical" evidence="1">
    <location>
        <begin position="324"/>
        <end position="345"/>
    </location>
</feature>